<dbReference type="PANTHER" id="PTHR42718">
    <property type="entry name" value="MAJOR FACILITATOR SUPERFAMILY MULTIDRUG TRANSPORTER MFSC"/>
    <property type="match status" value="1"/>
</dbReference>
<dbReference type="PROSITE" id="PS00889">
    <property type="entry name" value="CNMP_BINDING_2"/>
    <property type="match status" value="1"/>
</dbReference>
<dbReference type="InterPro" id="IPR016035">
    <property type="entry name" value="Acyl_Trfase/lysoPLipase"/>
</dbReference>
<dbReference type="InterPro" id="IPR036259">
    <property type="entry name" value="MFS_trans_sf"/>
</dbReference>
<feature type="transmembrane region" description="Helical" evidence="10">
    <location>
        <begin position="111"/>
        <end position="130"/>
    </location>
</feature>
<dbReference type="InterPro" id="IPR001423">
    <property type="entry name" value="LysoPLipase_patatin_CS"/>
</dbReference>
<dbReference type="PROSITE" id="PS51635">
    <property type="entry name" value="PNPLA"/>
    <property type="match status" value="1"/>
</dbReference>
<dbReference type="GO" id="GO:0046470">
    <property type="term" value="P:phosphatidylcholine metabolic process"/>
    <property type="evidence" value="ECO:0007669"/>
    <property type="project" value="InterPro"/>
</dbReference>
<keyword evidence="8 10" id="KW-0472">Membrane</keyword>
<name>A0A0E4CMU7_MYCLN</name>
<dbReference type="PROSITE" id="PS01237">
    <property type="entry name" value="UPF0028"/>
    <property type="match status" value="1"/>
</dbReference>
<feature type="transmembrane region" description="Helical" evidence="10">
    <location>
        <begin position="170"/>
        <end position="193"/>
    </location>
</feature>
<feature type="transmembrane region" description="Helical" evidence="10">
    <location>
        <begin position="232"/>
        <end position="251"/>
    </location>
</feature>
<evidence type="ECO:0000256" key="10">
    <source>
        <dbReference type="SAM" id="Phobius"/>
    </source>
</evidence>
<dbReference type="GO" id="GO:0005886">
    <property type="term" value="C:plasma membrane"/>
    <property type="evidence" value="ECO:0007669"/>
    <property type="project" value="UniProtKB-SubCell"/>
</dbReference>
<evidence type="ECO:0000256" key="9">
    <source>
        <dbReference type="PROSITE-ProRule" id="PRU01161"/>
    </source>
</evidence>
<evidence type="ECO:0000256" key="7">
    <source>
        <dbReference type="ARBA" id="ARBA00023098"/>
    </source>
</evidence>
<feature type="domain" description="Cyclic nucleotide-binding" evidence="11">
    <location>
        <begin position="536"/>
        <end position="633"/>
    </location>
</feature>
<proteinExistence type="inferred from homology"/>
<feature type="domain" description="PNPLA" evidence="13">
    <location>
        <begin position="812"/>
        <end position="972"/>
    </location>
</feature>
<dbReference type="InterPro" id="IPR014710">
    <property type="entry name" value="RmlC-like_jellyroll"/>
</dbReference>
<dbReference type="PANTHER" id="PTHR42718:SF48">
    <property type="entry name" value="CONSERVED TWO-DOMAIN MEMBRANE PROTEIN-RELATED"/>
    <property type="match status" value="1"/>
</dbReference>
<accession>A0A0E4CMU7</accession>
<evidence type="ECO:0000256" key="8">
    <source>
        <dbReference type="ARBA" id="ARBA00023136"/>
    </source>
</evidence>
<keyword evidence="3" id="KW-0813">Transport</keyword>
<dbReference type="SUPFAM" id="SSF52151">
    <property type="entry name" value="FabD/lysophospholipase-like"/>
    <property type="match status" value="1"/>
</dbReference>
<keyword evidence="4" id="KW-1003">Cell membrane</keyword>
<gene>
    <name evidence="14" type="ORF">BN1232_02272</name>
</gene>
<dbReference type="SUPFAM" id="SSF103473">
    <property type="entry name" value="MFS general substrate transporter"/>
    <property type="match status" value="1"/>
</dbReference>
<dbReference type="Pfam" id="PF07690">
    <property type="entry name" value="MFS_1"/>
    <property type="match status" value="1"/>
</dbReference>
<dbReference type="EMBL" id="CTEE01000001">
    <property type="protein sequence ID" value="CQD12005.1"/>
    <property type="molecule type" value="Genomic_DNA"/>
</dbReference>
<dbReference type="Gene3D" id="2.60.120.10">
    <property type="entry name" value="Jelly Rolls"/>
    <property type="match status" value="1"/>
</dbReference>
<dbReference type="SUPFAM" id="SSF51206">
    <property type="entry name" value="cAMP-binding domain-like"/>
    <property type="match status" value="1"/>
</dbReference>
<dbReference type="PRINTS" id="PR01036">
    <property type="entry name" value="TCRTETB"/>
</dbReference>
<keyword evidence="6 10" id="KW-1133">Transmembrane helix</keyword>
<dbReference type="Pfam" id="PF01734">
    <property type="entry name" value="Patatin"/>
    <property type="match status" value="1"/>
</dbReference>
<evidence type="ECO:0000256" key="1">
    <source>
        <dbReference type="ARBA" id="ARBA00004651"/>
    </source>
</evidence>
<feature type="transmembrane region" description="Helical" evidence="10">
    <location>
        <begin position="199"/>
        <end position="220"/>
    </location>
</feature>
<evidence type="ECO:0000256" key="6">
    <source>
        <dbReference type="ARBA" id="ARBA00022989"/>
    </source>
</evidence>
<dbReference type="Proteomes" id="UP000199251">
    <property type="component" value="Unassembled WGS sequence"/>
</dbReference>
<dbReference type="OrthoDB" id="7375466at2"/>
<evidence type="ECO:0000256" key="4">
    <source>
        <dbReference type="ARBA" id="ARBA00022475"/>
    </source>
</evidence>
<organism evidence="14 15">
    <name type="scientific">Mycobacterium lentiflavum</name>
    <dbReference type="NCBI Taxonomy" id="141349"/>
    <lineage>
        <taxon>Bacteria</taxon>
        <taxon>Bacillati</taxon>
        <taxon>Actinomycetota</taxon>
        <taxon>Actinomycetes</taxon>
        <taxon>Mycobacteriales</taxon>
        <taxon>Mycobacteriaceae</taxon>
        <taxon>Mycobacterium</taxon>
        <taxon>Mycobacterium simiae complex</taxon>
    </lineage>
</organism>
<sequence length="1067" mass="111023">MSDGPTPSIATSTPRRRLRVGQPRWAGQELVALTERRQPSPTAVLLVASSGAFLTFLDTTVVAVAFPDIRRSFPSADIGSLSWIFNGYSLVFAVFLVVAGSLADVLGRRRTFAFGVALFTIASGLCAAADSVEALVGFRVLQGFGAAMLVPASLALVIEGFGAARRAQAVTLWGAAAAIAAGLGPPVGGLLVAWGGWRLVFLVNLPLGIAMMMVASRVLVESRAAGRRRLPDLRGATLLAMALGLLALGLVKGGEWGWTSAGVTGSLGAGVLALVGFVVGSRSHPVPLIDPALLHIRSFVAANLLSAVAVAGSYSYFLTQVLYLNYVWGYSQLKAGLAVAPAALVAAIVAAVLGGVADRHGHRMIVTVGALVWAAGVGWFLLRVGPEPDFLHVWLPGQLLQGIGLGAVSPLLGSAAVARLPEGANYATASAVNGAARLFGSATGVAVLVILIGKTEHGASAEALRRGGGMSACCFLAISISAVSLGRTRNQHAQVIEPARMLAPRVEPSGPPPVAAPAEPVPDVTKDADLLGRLPLFAGLDTDTVAELAHHAEEFELQAGTYLFHAGDVSDSLYVVRRGRLQVLQQDIALRELGRGEVVGELGLLVDAPRSASIRALRDSTLVRLTKAQFDRIAERGALTALIRTLARRLHQAPPPAVPPPMSPEVVVVVIGVGADAPAQAVAGALVIALSTRLRVVDPGRVDRDGLDRAERSADKVVLHALISDEGWLDFCLRVADRIVLVAGDPAPPSAPLPPRAIGADLVLAGPAATREHRRLWEELIAPRSVHAADHRRLPVDLGPLAARIAGRSVGLVLGGGGARGLAHIGVLEELERAGITVDRFAGTSMGAIIAASAAGGLNAAAVDAQVYECFVRRNPVGDYTLPTKGLIRGRRTAALLQKAFGERLVEELPKQFRCVSVDLLSRRAVVHRRGLLADAVGCSLRVPGLYPPQVYNGQLHVDGAVLESIPASALVGSDGPLIAVHVGYEPDAPTDPDSPPNVPGIGDTLMSSMAIGGQKAVDSALAQVQVVIRPDIRAIGFLEFHQIDAAREAGRAAAREALPQIAALLH</sequence>
<dbReference type="PROSITE" id="PS50850">
    <property type="entry name" value="MFS"/>
    <property type="match status" value="1"/>
</dbReference>
<feature type="short sequence motif" description="GXSXG" evidence="9">
    <location>
        <begin position="843"/>
        <end position="847"/>
    </location>
</feature>
<dbReference type="Gene3D" id="1.20.1250.20">
    <property type="entry name" value="MFS general substrate transporter like domains"/>
    <property type="match status" value="1"/>
</dbReference>
<dbReference type="AlphaFoldDB" id="A0A0E4CMU7"/>
<reference evidence="14 15" key="1">
    <citation type="submission" date="2015-03" db="EMBL/GenBank/DDBJ databases">
        <authorList>
            <person name="Urmite Genomes"/>
        </authorList>
    </citation>
    <scope>NUCLEOTIDE SEQUENCE [LARGE SCALE GENOMIC DNA]</scope>
    <source>
        <strain evidence="14 15">CSUR P1491</strain>
    </source>
</reference>
<dbReference type="InterPro" id="IPR002641">
    <property type="entry name" value="PNPLA_dom"/>
</dbReference>
<feature type="transmembrane region" description="Helical" evidence="10">
    <location>
        <begin position="337"/>
        <end position="357"/>
    </location>
</feature>
<dbReference type="CDD" id="cd00038">
    <property type="entry name" value="CAP_ED"/>
    <property type="match status" value="1"/>
</dbReference>
<feature type="transmembrane region" description="Helical" evidence="10">
    <location>
        <begin position="257"/>
        <end position="279"/>
    </location>
</feature>
<dbReference type="InterPro" id="IPR018488">
    <property type="entry name" value="cNMP-bd_CS"/>
</dbReference>
<dbReference type="SMART" id="SM00100">
    <property type="entry name" value="cNMP"/>
    <property type="match status" value="1"/>
</dbReference>
<dbReference type="RefSeq" id="WP_090601427.1">
    <property type="nucleotide sequence ID" value="NZ_CTEE01000001.1"/>
</dbReference>
<dbReference type="InterPro" id="IPR011701">
    <property type="entry name" value="MFS"/>
</dbReference>
<feature type="transmembrane region" description="Helical" evidence="10">
    <location>
        <begin position="435"/>
        <end position="455"/>
    </location>
</feature>
<feature type="domain" description="Major facilitator superfamily (MFS) profile" evidence="12">
    <location>
        <begin position="44"/>
        <end position="489"/>
    </location>
</feature>
<protein>
    <submittedName>
        <fullName evidence="14">Transmembrane transport protein</fullName>
    </submittedName>
</protein>
<dbReference type="GO" id="GO:0016042">
    <property type="term" value="P:lipid catabolic process"/>
    <property type="evidence" value="ECO:0007669"/>
    <property type="project" value="UniProtKB-UniRule"/>
</dbReference>
<dbReference type="GO" id="GO:0004622">
    <property type="term" value="F:phosphatidylcholine lysophospholipase activity"/>
    <property type="evidence" value="ECO:0007669"/>
    <property type="project" value="InterPro"/>
</dbReference>
<dbReference type="InterPro" id="IPR020846">
    <property type="entry name" value="MFS_dom"/>
</dbReference>
<dbReference type="InterPro" id="IPR018490">
    <property type="entry name" value="cNMP-bd_dom_sf"/>
</dbReference>
<feature type="transmembrane region" description="Helical" evidence="10">
    <location>
        <begin position="43"/>
        <end position="66"/>
    </location>
</feature>
<evidence type="ECO:0000259" key="12">
    <source>
        <dbReference type="PROSITE" id="PS50850"/>
    </source>
</evidence>
<evidence type="ECO:0000256" key="3">
    <source>
        <dbReference type="ARBA" id="ARBA00022448"/>
    </source>
</evidence>
<dbReference type="Gene3D" id="1.20.1720.10">
    <property type="entry name" value="Multidrug resistance protein D"/>
    <property type="match status" value="1"/>
</dbReference>
<comment type="subcellular location">
    <subcellularLocation>
        <location evidence="1">Cell membrane</location>
        <topology evidence="1">Multi-pass membrane protein</topology>
    </subcellularLocation>
</comment>
<feature type="transmembrane region" description="Helical" evidence="10">
    <location>
        <begin position="136"/>
        <end position="158"/>
    </location>
</feature>
<feature type="transmembrane region" description="Helical" evidence="10">
    <location>
        <begin position="364"/>
        <end position="382"/>
    </location>
</feature>
<evidence type="ECO:0000256" key="2">
    <source>
        <dbReference type="ARBA" id="ARBA00006636"/>
    </source>
</evidence>
<dbReference type="InterPro" id="IPR000595">
    <property type="entry name" value="cNMP-bd_dom"/>
</dbReference>
<keyword evidence="7 9" id="KW-0443">Lipid metabolism</keyword>
<dbReference type="STRING" id="141349.BN1232_02272"/>
<evidence type="ECO:0000259" key="11">
    <source>
        <dbReference type="PROSITE" id="PS50042"/>
    </source>
</evidence>
<comment type="similarity">
    <text evidence="2">Belongs to the NTE family.</text>
</comment>
<dbReference type="Pfam" id="PF00027">
    <property type="entry name" value="cNMP_binding"/>
    <property type="match status" value="1"/>
</dbReference>
<feature type="active site" description="Nucleophile" evidence="9">
    <location>
        <position position="845"/>
    </location>
</feature>
<dbReference type="CDD" id="cd17321">
    <property type="entry name" value="MFS_MMR_MDR_like"/>
    <property type="match status" value="1"/>
</dbReference>
<dbReference type="GO" id="GO:0022857">
    <property type="term" value="F:transmembrane transporter activity"/>
    <property type="evidence" value="ECO:0007669"/>
    <property type="project" value="InterPro"/>
</dbReference>
<dbReference type="InterPro" id="IPR004638">
    <property type="entry name" value="EmrB-like"/>
</dbReference>
<evidence type="ECO:0000313" key="15">
    <source>
        <dbReference type="Proteomes" id="UP000199251"/>
    </source>
</evidence>
<feature type="transmembrane region" description="Helical" evidence="10">
    <location>
        <begin position="78"/>
        <end position="99"/>
    </location>
</feature>
<keyword evidence="9" id="KW-0378">Hydrolase</keyword>
<keyword evidence="5 10" id="KW-0812">Transmembrane</keyword>
<dbReference type="NCBIfam" id="TIGR00711">
    <property type="entry name" value="efflux_EmrB"/>
    <property type="match status" value="1"/>
</dbReference>
<feature type="short sequence motif" description="GXGXXG" evidence="9">
    <location>
        <begin position="816"/>
        <end position="821"/>
    </location>
</feature>
<feature type="transmembrane region" description="Helical" evidence="10">
    <location>
        <begin position="299"/>
        <end position="317"/>
    </location>
</feature>
<dbReference type="PROSITE" id="PS50042">
    <property type="entry name" value="CNMP_BINDING_3"/>
    <property type="match status" value="1"/>
</dbReference>
<evidence type="ECO:0000313" key="14">
    <source>
        <dbReference type="EMBL" id="CQD12005.1"/>
    </source>
</evidence>
<evidence type="ECO:0000259" key="13">
    <source>
        <dbReference type="PROSITE" id="PS51635"/>
    </source>
</evidence>
<evidence type="ECO:0000256" key="5">
    <source>
        <dbReference type="ARBA" id="ARBA00022692"/>
    </source>
</evidence>
<feature type="active site" description="Proton acceptor" evidence="9">
    <location>
        <position position="959"/>
    </location>
</feature>
<keyword evidence="9" id="KW-0442">Lipid degradation</keyword>
<feature type="short sequence motif" description="DGA/G" evidence="9">
    <location>
        <begin position="959"/>
        <end position="961"/>
    </location>
</feature>
<dbReference type="Gene3D" id="3.40.1090.10">
    <property type="entry name" value="Cytosolic phospholipase A2 catalytic domain"/>
    <property type="match status" value="2"/>
</dbReference>